<organism evidence="4 5">
    <name type="scientific">Clostridium fessum</name>
    <dbReference type="NCBI Taxonomy" id="2126740"/>
    <lineage>
        <taxon>Bacteria</taxon>
        <taxon>Bacillati</taxon>
        <taxon>Bacillota</taxon>
        <taxon>Clostridia</taxon>
        <taxon>Eubacteriales</taxon>
        <taxon>Clostridiaceae</taxon>
        <taxon>Clostridium</taxon>
    </lineage>
</organism>
<protein>
    <submittedName>
        <fullName evidence="4">Choline-binding protein</fullName>
    </submittedName>
</protein>
<comment type="caution">
    <text evidence="4">The sequence shown here is derived from an EMBL/GenBank/DDBJ whole genome shotgun (WGS) entry which is preliminary data.</text>
</comment>
<gene>
    <name evidence="4" type="ORF">C7U56_00020</name>
</gene>
<feature type="region of interest" description="Disordered" evidence="2">
    <location>
        <begin position="392"/>
        <end position="430"/>
    </location>
</feature>
<keyword evidence="1" id="KW-0677">Repeat</keyword>
<sequence>MNWKKKFMWAASFLVSLFVCGTALAAGNDAFADTPAQGKEENQVYRFGTENNANDITETEASATESGAAGFENKEMYLYEGEWVGDGEDWQYRLTDGSFLKASWLKSNGHWYYLGKSSYMQRGLRKIGTNRYYFAESGAMMTGWIYEEETDQWYHANEDGALTTGWYQAGNAWYWFDSKCVMFSGGNRMVNGHKYYFFDNGQMAADQYVELNYYDANGLRDRTHDVRLMGKRRPSDSEKEQITKELAGVPREWIKRFAESGWELMYYTDKAYFSAPKTEQGIYFVNYDTDVHYKKIKFSKPQGLAMAFGEFAASELSDEETSRALTDFERYLAGSGLVQPLPSYFDDKPEMQFGSFFAACCDEDVRADIRKNSPELYKYVVKLGFWQEGQKPDEAEGIEMNSDPEFAGSGAGPAGDESLKAKSGPASEVP</sequence>
<dbReference type="Pfam" id="PF01473">
    <property type="entry name" value="Choline_bind_1"/>
    <property type="match status" value="3"/>
</dbReference>
<dbReference type="Proteomes" id="UP000241048">
    <property type="component" value="Unassembled WGS sequence"/>
</dbReference>
<proteinExistence type="predicted"/>
<evidence type="ECO:0000313" key="5">
    <source>
        <dbReference type="Proteomes" id="UP000241048"/>
    </source>
</evidence>
<feature type="signal peptide" evidence="3">
    <location>
        <begin position="1"/>
        <end position="25"/>
    </location>
</feature>
<name>A0A2T3FSY7_9CLOT</name>
<accession>A0A2T3FSY7</accession>
<dbReference type="RefSeq" id="WP_106999695.1">
    <property type="nucleotide sequence ID" value="NZ_JAQDZI010000013.1"/>
</dbReference>
<feature type="chain" id="PRO_5039412917" evidence="3">
    <location>
        <begin position="26"/>
        <end position="430"/>
    </location>
</feature>
<dbReference type="SUPFAM" id="SSF69360">
    <property type="entry name" value="Cell wall binding repeat"/>
    <property type="match status" value="1"/>
</dbReference>
<evidence type="ECO:0000256" key="2">
    <source>
        <dbReference type="SAM" id="MobiDB-lite"/>
    </source>
</evidence>
<reference evidence="4 5" key="1">
    <citation type="submission" date="2018-03" db="EMBL/GenBank/DDBJ databases">
        <title>Lachnoclostridium SNUG30386 gen.nov., sp.nov., isolated from human faeces.</title>
        <authorList>
            <person name="Seo B."/>
            <person name="Jeon K."/>
            <person name="Ko G."/>
        </authorList>
    </citation>
    <scope>NUCLEOTIDE SEQUENCE [LARGE SCALE GENOMIC DNA]</scope>
    <source>
        <strain evidence="4 5">SNUG30386</strain>
    </source>
</reference>
<keyword evidence="5" id="KW-1185">Reference proteome</keyword>
<evidence type="ECO:0000313" key="4">
    <source>
        <dbReference type="EMBL" id="PST38395.1"/>
    </source>
</evidence>
<dbReference type="InterPro" id="IPR018337">
    <property type="entry name" value="Cell_wall/Cho-bd_repeat"/>
</dbReference>
<evidence type="ECO:0000256" key="3">
    <source>
        <dbReference type="SAM" id="SignalP"/>
    </source>
</evidence>
<dbReference type="Pfam" id="PF19127">
    <property type="entry name" value="Choline_bind_3"/>
    <property type="match status" value="1"/>
</dbReference>
<dbReference type="AlphaFoldDB" id="A0A2T3FSY7"/>
<keyword evidence="3" id="KW-0732">Signal</keyword>
<dbReference type="EMBL" id="PYLO01000001">
    <property type="protein sequence ID" value="PST38395.1"/>
    <property type="molecule type" value="Genomic_DNA"/>
</dbReference>
<evidence type="ECO:0000256" key="1">
    <source>
        <dbReference type="ARBA" id="ARBA00022737"/>
    </source>
</evidence>
<dbReference type="Gene3D" id="2.10.270.10">
    <property type="entry name" value="Cholin Binding"/>
    <property type="match status" value="1"/>
</dbReference>